<evidence type="ECO:0000259" key="2">
    <source>
        <dbReference type="Pfam" id="PF00144"/>
    </source>
</evidence>
<keyword evidence="1" id="KW-0812">Transmembrane</keyword>
<protein>
    <recommendedName>
        <fullName evidence="2">Beta-lactamase-related domain-containing protein</fullName>
    </recommendedName>
</protein>
<gene>
    <name evidence="3" type="ORF">JCM19237_5160</name>
</gene>
<dbReference type="SUPFAM" id="SSF56601">
    <property type="entry name" value="beta-lactamase/transpeptidase-like"/>
    <property type="match status" value="1"/>
</dbReference>
<feature type="transmembrane region" description="Helical" evidence="1">
    <location>
        <begin position="18"/>
        <end position="37"/>
    </location>
</feature>
<reference evidence="3 4" key="1">
    <citation type="journal article" date="2014" name="Genome Announc.">
        <title>Draft Genome Sequences of Two Vibrionaceae Species, Vibrio ponticus C121 and Photobacterium aphoticum C119, Isolated as Coral Reef Microbiota.</title>
        <authorList>
            <person name="Al-saari N."/>
            <person name="Meirelles P.M."/>
            <person name="Mino S."/>
            <person name="Suda W."/>
            <person name="Oshima K."/>
            <person name="Hattori M."/>
            <person name="Ohkuma M."/>
            <person name="Thompson F.L."/>
            <person name="Gomez-Gil B."/>
            <person name="Sawabe T."/>
            <person name="Sawabe T."/>
        </authorList>
    </citation>
    <scope>NUCLEOTIDE SEQUENCE [LARGE SCALE GENOMIC DNA]</scope>
    <source>
        <strain evidence="3 4">JCM 19237</strain>
    </source>
</reference>
<dbReference type="Proteomes" id="UP000029227">
    <property type="component" value="Unassembled WGS sequence"/>
</dbReference>
<accession>A0A090R3P3</accession>
<dbReference type="Gene3D" id="3.40.710.10">
    <property type="entry name" value="DD-peptidase/beta-lactamase superfamily"/>
    <property type="match status" value="1"/>
</dbReference>
<dbReference type="STRING" id="754436.JCM19237_5160"/>
<evidence type="ECO:0000256" key="1">
    <source>
        <dbReference type="SAM" id="Phobius"/>
    </source>
</evidence>
<comment type="caution">
    <text evidence="3">The sequence shown here is derived from an EMBL/GenBank/DDBJ whole genome shotgun (WGS) entry which is preliminary data.</text>
</comment>
<feature type="domain" description="Beta-lactamase-related" evidence="2">
    <location>
        <begin position="89"/>
        <end position="144"/>
    </location>
</feature>
<dbReference type="AlphaFoldDB" id="A0A090R3P3"/>
<keyword evidence="1" id="KW-1133">Transmembrane helix</keyword>
<dbReference type="InterPro" id="IPR012338">
    <property type="entry name" value="Beta-lactam/transpept-like"/>
</dbReference>
<dbReference type="InterPro" id="IPR001466">
    <property type="entry name" value="Beta-lactam-related"/>
</dbReference>
<evidence type="ECO:0000313" key="4">
    <source>
        <dbReference type="Proteomes" id="UP000029227"/>
    </source>
</evidence>
<proteinExistence type="predicted"/>
<organism evidence="3 4">
    <name type="scientific">Photobacterium aphoticum</name>
    <dbReference type="NCBI Taxonomy" id="754436"/>
    <lineage>
        <taxon>Bacteria</taxon>
        <taxon>Pseudomonadati</taxon>
        <taxon>Pseudomonadota</taxon>
        <taxon>Gammaproteobacteria</taxon>
        <taxon>Vibrionales</taxon>
        <taxon>Vibrionaceae</taxon>
        <taxon>Photobacterium</taxon>
    </lineage>
</organism>
<dbReference type="Pfam" id="PF00144">
    <property type="entry name" value="Beta-lactamase"/>
    <property type="match status" value="1"/>
</dbReference>
<evidence type="ECO:0000313" key="3">
    <source>
        <dbReference type="EMBL" id="GAL02267.1"/>
    </source>
</evidence>
<dbReference type="EMBL" id="BBMN01000001">
    <property type="protein sequence ID" value="GAL02267.1"/>
    <property type="molecule type" value="Genomic_DNA"/>
</dbReference>
<sequence length="174" mass="19611">MTIDTPPRLAPHRTVWKWLYGVLAIAILAFVLVIIYAPPRVDMATFTWTQAAQTHDWAIQPPAQQGFQPEPLIALHNTVTHRKSKRVQSLLVARNNALVFEQYYPVRSAHDGTPMPKPFPPSADTPHQMRSITKTITATLLGTLLYQAKSPIPIPRCWTSTRTPRWLTGSKSKP</sequence>
<keyword evidence="1" id="KW-0472">Membrane</keyword>
<name>A0A090R3P3_9GAMM</name>